<reference evidence="1 2" key="1">
    <citation type="submission" date="2015-09" db="EMBL/GenBank/DDBJ databases">
        <authorList>
            <consortium name="Swine Surveillance"/>
        </authorList>
    </citation>
    <scope>NUCLEOTIDE SEQUENCE [LARGE SCALE GENOMIC DNA]</scope>
    <source>
        <strain evidence="1 2">CECT 4292</strain>
    </source>
</reference>
<protein>
    <submittedName>
        <fullName evidence="1">Uncharacterized protein</fullName>
    </submittedName>
</protein>
<evidence type="ECO:0000313" key="2">
    <source>
        <dbReference type="Proteomes" id="UP000050783"/>
    </source>
</evidence>
<accession>A0A0P1ED46</accession>
<dbReference type="EMBL" id="CYPU01000031">
    <property type="protein sequence ID" value="CUH47647.1"/>
    <property type="molecule type" value="Genomic_DNA"/>
</dbReference>
<organism evidence="1 2">
    <name type="scientific">Ruegeria atlantica</name>
    <dbReference type="NCBI Taxonomy" id="81569"/>
    <lineage>
        <taxon>Bacteria</taxon>
        <taxon>Pseudomonadati</taxon>
        <taxon>Pseudomonadota</taxon>
        <taxon>Alphaproteobacteria</taxon>
        <taxon>Rhodobacterales</taxon>
        <taxon>Roseobacteraceae</taxon>
        <taxon>Ruegeria</taxon>
    </lineage>
</organism>
<evidence type="ECO:0000313" key="1">
    <source>
        <dbReference type="EMBL" id="CUH47647.1"/>
    </source>
</evidence>
<gene>
    <name evidence="1" type="ORF">RUA4292_01818</name>
</gene>
<proteinExistence type="predicted"/>
<name>A0A0P1ED46_9RHOB</name>
<dbReference type="Proteomes" id="UP000050783">
    <property type="component" value="Unassembled WGS sequence"/>
</dbReference>
<sequence length="87" mass="10053">MTVCPPNYSAYLFHVSKRPQAHSLAHTSWMNLFQQFPCQDVSEAPIQLTDIHIYPEPKACIFLGKYFSAQFTLVSEQLEPAYVWTSR</sequence>
<dbReference type="AlphaFoldDB" id="A0A0P1ED46"/>